<protein>
    <submittedName>
        <fullName evidence="1">Uncharacterized protein</fullName>
    </submittedName>
</protein>
<dbReference type="Proteomes" id="UP000033881">
    <property type="component" value="Unassembled WGS sequence"/>
</dbReference>
<accession>A0A0G0MBM4</accession>
<gene>
    <name evidence="1" type="ORF">UT24_C0011G0036</name>
</gene>
<comment type="caution">
    <text evidence="1">The sequence shown here is derived from an EMBL/GenBank/DDBJ whole genome shotgun (WGS) entry which is preliminary data.</text>
</comment>
<proteinExistence type="predicted"/>
<organism evidence="1 2">
    <name type="scientific">Candidatus Woesebacteria bacterium GW2011_GWB1_39_12</name>
    <dbReference type="NCBI Taxonomy" id="1618574"/>
    <lineage>
        <taxon>Bacteria</taxon>
        <taxon>Candidatus Woeseibacteriota</taxon>
    </lineage>
</organism>
<name>A0A0G0MBM4_9BACT</name>
<dbReference type="STRING" id="1618574.UT24_C0011G0036"/>
<dbReference type="AlphaFoldDB" id="A0A0G0MBM4"/>
<reference evidence="1 2" key="1">
    <citation type="journal article" date="2015" name="Nature">
        <title>rRNA introns, odd ribosomes, and small enigmatic genomes across a large radiation of phyla.</title>
        <authorList>
            <person name="Brown C.T."/>
            <person name="Hug L.A."/>
            <person name="Thomas B.C."/>
            <person name="Sharon I."/>
            <person name="Castelle C.J."/>
            <person name="Singh A."/>
            <person name="Wilkins M.J."/>
            <person name="Williams K.H."/>
            <person name="Banfield J.F."/>
        </authorList>
    </citation>
    <scope>NUCLEOTIDE SEQUENCE [LARGE SCALE GENOMIC DNA]</scope>
</reference>
<dbReference type="EMBL" id="LBWB01000011">
    <property type="protein sequence ID" value="KKR00583.1"/>
    <property type="molecule type" value="Genomic_DNA"/>
</dbReference>
<sequence>MNDILAKTFADRQTNYFEYFPESVDKKYVILNSLHLNNYKYVCLVNKLECQNVFYIRSKQDLLNFSVDYFLSDPNYLKHSSILTLPESKEVFSSEGLFFDILGQMAMLNKILSRVSVADKPEQWLRELHHIKSLLRVVRMNLQIWLVEYLKRSEFIQ</sequence>
<evidence type="ECO:0000313" key="1">
    <source>
        <dbReference type="EMBL" id="KKR00583.1"/>
    </source>
</evidence>
<evidence type="ECO:0000313" key="2">
    <source>
        <dbReference type="Proteomes" id="UP000033881"/>
    </source>
</evidence>